<name>A0A815GW53_ADIRI</name>
<feature type="domain" description="Protease Do-like PDZ" evidence="4">
    <location>
        <begin position="134"/>
        <end position="158"/>
    </location>
</feature>
<keyword evidence="2" id="KW-0378">Hydrolase</keyword>
<keyword evidence="6" id="KW-1185">Reference proteome</keyword>
<dbReference type="Proteomes" id="UP000663828">
    <property type="component" value="Unassembled WGS sequence"/>
</dbReference>
<dbReference type="PANTHER" id="PTHR45980">
    <property type="match status" value="1"/>
</dbReference>
<comment type="caution">
    <text evidence="5">The sequence shown here is derived from an EMBL/GenBank/DDBJ whole genome shotgun (WGS) entry which is preliminary data.</text>
</comment>
<dbReference type="InterPro" id="IPR041517">
    <property type="entry name" value="DEGP_PDZ"/>
</dbReference>
<evidence type="ECO:0000313" key="5">
    <source>
        <dbReference type="EMBL" id="CAF1343743.1"/>
    </source>
</evidence>
<dbReference type="EMBL" id="CAJNOR010002811">
    <property type="protein sequence ID" value="CAF1343743.1"/>
    <property type="molecule type" value="Genomic_DNA"/>
</dbReference>
<evidence type="ECO:0000256" key="3">
    <source>
        <dbReference type="ARBA" id="ARBA00022825"/>
    </source>
</evidence>
<dbReference type="AlphaFoldDB" id="A0A815GW53"/>
<keyword evidence="3" id="KW-0720">Serine protease</keyword>
<evidence type="ECO:0000259" key="4">
    <source>
        <dbReference type="Pfam" id="PF17815"/>
    </source>
</evidence>
<keyword evidence="1" id="KW-0645">Protease</keyword>
<dbReference type="InterPro" id="IPR036034">
    <property type="entry name" value="PDZ_sf"/>
</dbReference>
<reference evidence="5" key="1">
    <citation type="submission" date="2021-02" db="EMBL/GenBank/DDBJ databases">
        <authorList>
            <person name="Nowell W R."/>
        </authorList>
    </citation>
    <scope>NUCLEOTIDE SEQUENCE</scope>
</reference>
<dbReference type="GO" id="GO:0006508">
    <property type="term" value="P:proteolysis"/>
    <property type="evidence" value="ECO:0007669"/>
    <property type="project" value="UniProtKB-KW"/>
</dbReference>
<dbReference type="Gene3D" id="2.30.42.10">
    <property type="match status" value="1"/>
</dbReference>
<sequence length="184" mass="20654">MGSQSSKTASEFLIEGGDNLSVTKGVLSRVCMLTYSHSWEYFLSIQIDAAINPGNSGETACILNKILKKDDVITGIDEKSIADDGTIDFRRGERLRFIHLSKIKFVGDEISFTIIRQGKEMKLTSLLDNNSALVPLHSHDKRPEYLIYGGIVFTVLTLEESDQQIVVINRIICHRCDSQNCQWN</sequence>
<accession>A0A815GW53</accession>
<dbReference type="InterPro" id="IPR046449">
    <property type="entry name" value="DEGP_PDZ_sf"/>
</dbReference>
<dbReference type="PANTHER" id="PTHR45980:SF9">
    <property type="entry name" value="PROTEASE DO-LIKE 10, MITOCHONDRIAL-RELATED"/>
    <property type="match status" value="1"/>
</dbReference>
<organism evidence="5 6">
    <name type="scientific">Adineta ricciae</name>
    <name type="common">Rotifer</name>
    <dbReference type="NCBI Taxonomy" id="249248"/>
    <lineage>
        <taxon>Eukaryota</taxon>
        <taxon>Metazoa</taxon>
        <taxon>Spiralia</taxon>
        <taxon>Gnathifera</taxon>
        <taxon>Rotifera</taxon>
        <taxon>Eurotatoria</taxon>
        <taxon>Bdelloidea</taxon>
        <taxon>Adinetida</taxon>
        <taxon>Adinetidae</taxon>
        <taxon>Adineta</taxon>
    </lineage>
</organism>
<dbReference type="GO" id="GO:0004252">
    <property type="term" value="F:serine-type endopeptidase activity"/>
    <property type="evidence" value="ECO:0007669"/>
    <property type="project" value="TreeGrafter"/>
</dbReference>
<proteinExistence type="predicted"/>
<dbReference type="Pfam" id="PF17815">
    <property type="entry name" value="PDZ_3"/>
    <property type="match status" value="1"/>
</dbReference>
<evidence type="ECO:0000313" key="6">
    <source>
        <dbReference type="Proteomes" id="UP000663828"/>
    </source>
</evidence>
<evidence type="ECO:0000256" key="2">
    <source>
        <dbReference type="ARBA" id="ARBA00022801"/>
    </source>
</evidence>
<protein>
    <recommendedName>
        <fullName evidence="4">Protease Do-like PDZ domain-containing protein</fullName>
    </recommendedName>
</protein>
<evidence type="ECO:0000256" key="1">
    <source>
        <dbReference type="ARBA" id="ARBA00022670"/>
    </source>
</evidence>
<gene>
    <name evidence="5" type="ORF">XAT740_LOCUS31099</name>
</gene>
<dbReference type="Gene3D" id="3.20.190.20">
    <property type="match status" value="1"/>
</dbReference>